<dbReference type="RefSeq" id="WP_116722609.1">
    <property type="nucleotide sequence ID" value="NZ_CP011524.1"/>
</dbReference>
<evidence type="ECO:0000313" key="1">
    <source>
        <dbReference type="EMBL" id="PVY46183.1"/>
    </source>
</evidence>
<dbReference type="Proteomes" id="UP000245778">
    <property type="component" value="Unassembled WGS sequence"/>
</dbReference>
<name>A0A2U1BC13_9FIRM</name>
<organism evidence="1 2">
    <name type="scientific">Intestinimonas butyriciproducens</name>
    <dbReference type="NCBI Taxonomy" id="1297617"/>
    <lineage>
        <taxon>Bacteria</taxon>
        <taxon>Bacillati</taxon>
        <taxon>Bacillota</taxon>
        <taxon>Clostridia</taxon>
        <taxon>Eubacteriales</taxon>
        <taxon>Intestinimonas</taxon>
    </lineage>
</organism>
<protein>
    <submittedName>
        <fullName evidence="1">Uncharacterized protein</fullName>
    </submittedName>
</protein>
<dbReference type="AlphaFoldDB" id="A0A2U1BC13"/>
<reference evidence="1 2" key="1">
    <citation type="submission" date="2018-04" db="EMBL/GenBank/DDBJ databases">
        <title>Genomic Encyclopedia of Type Strains, Phase IV (KMG-IV): sequencing the most valuable type-strain genomes for metagenomic binning, comparative biology and taxonomic classification.</title>
        <authorList>
            <person name="Goeker M."/>
        </authorList>
    </citation>
    <scope>NUCLEOTIDE SEQUENCE [LARGE SCALE GENOMIC DNA]</scope>
    <source>
        <strain evidence="1 2">DSM 26588</strain>
    </source>
</reference>
<gene>
    <name evidence="1" type="ORF">C7373_1198</name>
</gene>
<accession>A0A2U1BC13</accession>
<proteinExistence type="predicted"/>
<dbReference type="OrthoDB" id="1864220at2"/>
<dbReference type="EMBL" id="QEKK01000019">
    <property type="protein sequence ID" value="PVY46183.1"/>
    <property type="molecule type" value="Genomic_DNA"/>
</dbReference>
<sequence>MERLTYWCPNGQGGGEWRVNIDGREERGLHVDRLAAYEDTWIGPEEIKATFTPEAVIKLAAQALGTTPDRLRELAQADREKNDPLTLDELRGMRGKWVWVVSPDKDLTVSAWAYVGANRVFTYWEYDNDELVGRVVYNLCDYGAWIAYRNPIKTVMPGEEQHGV</sequence>
<evidence type="ECO:0000313" key="2">
    <source>
        <dbReference type="Proteomes" id="UP000245778"/>
    </source>
</evidence>
<dbReference type="GeneID" id="93228717"/>
<comment type="caution">
    <text evidence="1">The sequence shown here is derived from an EMBL/GenBank/DDBJ whole genome shotgun (WGS) entry which is preliminary data.</text>
</comment>